<dbReference type="AlphaFoldDB" id="I2NDD0"/>
<proteinExistence type="predicted"/>
<evidence type="ECO:0000313" key="2">
    <source>
        <dbReference type="Proteomes" id="UP000003345"/>
    </source>
</evidence>
<protein>
    <submittedName>
        <fullName evidence="1">Uncharacterized protein</fullName>
    </submittedName>
</protein>
<name>I2NDD0_9PAST</name>
<dbReference type="EMBL" id="AJMU01000074">
    <property type="protein sequence ID" value="EIG23841.1"/>
    <property type="molecule type" value="Genomic_DNA"/>
</dbReference>
<dbReference type="Proteomes" id="UP000003345">
    <property type="component" value="Unassembled WGS sequence"/>
</dbReference>
<comment type="caution">
    <text evidence="1">The sequence shown here is derived from an EMBL/GenBank/DDBJ whole genome shotgun (WGS) entry which is preliminary data.</text>
</comment>
<accession>I2NDD0</accession>
<organism evidence="1 2">
    <name type="scientific">Haemophilus paraphrohaemolyticus HK411</name>
    <dbReference type="NCBI Taxonomy" id="1095743"/>
    <lineage>
        <taxon>Bacteria</taxon>
        <taxon>Pseudomonadati</taxon>
        <taxon>Pseudomonadota</taxon>
        <taxon>Gammaproteobacteria</taxon>
        <taxon>Pasteurellales</taxon>
        <taxon>Pasteurellaceae</taxon>
        <taxon>Haemophilus</taxon>
    </lineage>
</organism>
<sequence>MEYKCAHLMQVRLWGHNVEEVDGFVLDDRHNLYEAFAGKK</sequence>
<dbReference type="PATRIC" id="fig|1095743.3.peg.1751"/>
<reference evidence="1 2" key="1">
    <citation type="submission" date="2012-04" db="EMBL/GenBank/DDBJ databases">
        <authorList>
            <person name="Harkins D.M."/>
            <person name="Madupu R."/>
            <person name="Durkin A.S."/>
            <person name="Torralba M."/>
            <person name="Methe B."/>
            <person name="Sutton G.G."/>
            <person name="Nelson K.E."/>
        </authorList>
    </citation>
    <scope>NUCLEOTIDE SEQUENCE [LARGE SCALE GENOMIC DNA]</scope>
    <source>
        <strain evidence="1 2">HK411</strain>
    </source>
</reference>
<gene>
    <name evidence="1" type="ORF">HMPREF1054_0606</name>
</gene>
<evidence type="ECO:0000313" key="1">
    <source>
        <dbReference type="EMBL" id="EIG23841.1"/>
    </source>
</evidence>